<proteinExistence type="predicted"/>
<protein>
    <recommendedName>
        <fullName evidence="9">AB hydrolase-1 domain-containing protein</fullName>
    </recommendedName>
</protein>
<dbReference type="VEuPathDB" id="FungiDB:jhhlp_003789"/>
<evidence type="ECO:0000313" key="10">
    <source>
        <dbReference type="EMBL" id="PKS09175.1"/>
    </source>
</evidence>
<evidence type="ECO:0000256" key="7">
    <source>
        <dbReference type="ARBA" id="ARBA00023136"/>
    </source>
</evidence>
<dbReference type="PANTHER" id="PTHR11005">
    <property type="entry name" value="LYSOSOMAL ACID LIPASE-RELATED"/>
    <property type="match status" value="1"/>
</dbReference>
<evidence type="ECO:0000259" key="9">
    <source>
        <dbReference type="Pfam" id="PF00561"/>
    </source>
</evidence>
<dbReference type="Gene3D" id="3.40.50.1820">
    <property type="entry name" value="alpha/beta hydrolase"/>
    <property type="match status" value="1"/>
</dbReference>
<dbReference type="InterPro" id="IPR000073">
    <property type="entry name" value="AB_hydrolase_1"/>
</dbReference>
<feature type="region of interest" description="Disordered" evidence="8">
    <location>
        <begin position="466"/>
        <end position="549"/>
    </location>
</feature>
<keyword evidence="5" id="KW-1133">Transmembrane helix</keyword>
<evidence type="ECO:0000256" key="6">
    <source>
        <dbReference type="ARBA" id="ARBA00023098"/>
    </source>
</evidence>
<name>A0A2N3N9R3_9PEZI</name>
<dbReference type="InterPro" id="IPR029058">
    <property type="entry name" value="AB_hydrolase_fold"/>
</dbReference>
<dbReference type="GO" id="GO:0016042">
    <property type="term" value="P:lipid catabolic process"/>
    <property type="evidence" value="ECO:0007669"/>
    <property type="project" value="UniProtKB-KW"/>
</dbReference>
<keyword evidence="7" id="KW-0472">Membrane</keyword>
<dbReference type="AlphaFoldDB" id="A0A2N3N9R3"/>
<dbReference type="SUPFAM" id="SSF53474">
    <property type="entry name" value="alpha/beta-Hydrolases"/>
    <property type="match status" value="1"/>
</dbReference>
<evidence type="ECO:0000313" key="11">
    <source>
        <dbReference type="Proteomes" id="UP000233524"/>
    </source>
</evidence>
<evidence type="ECO:0000256" key="4">
    <source>
        <dbReference type="ARBA" id="ARBA00022963"/>
    </source>
</evidence>
<keyword evidence="4" id="KW-0442">Lipid degradation</keyword>
<keyword evidence="2" id="KW-0812">Transmembrane</keyword>
<reference evidence="10 11" key="1">
    <citation type="journal article" date="2017" name="G3 (Bethesda)">
        <title>First Draft Genome Sequence of the Pathogenic Fungus Lomentospora prolificans (Formerly Scedosporium prolificans).</title>
        <authorList>
            <person name="Luo R."/>
            <person name="Zimin A."/>
            <person name="Workman R."/>
            <person name="Fan Y."/>
            <person name="Pertea G."/>
            <person name="Grossman N."/>
            <person name="Wear M.P."/>
            <person name="Jia B."/>
            <person name="Miller H."/>
            <person name="Casadevall A."/>
            <person name="Timp W."/>
            <person name="Zhang S.X."/>
            <person name="Salzberg S.L."/>
        </authorList>
    </citation>
    <scope>NUCLEOTIDE SEQUENCE [LARGE SCALE GENOMIC DNA]</scope>
    <source>
        <strain evidence="10 11">JHH-5317</strain>
    </source>
</reference>
<evidence type="ECO:0000256" key="2">
    <source>
        <dbReference type="ARBA" id="ARBA00022692"/>
    </source>
</evidence>
<organism evidence="10 11">
    <name type="scientific">Lomentospora prolificans</name>
    <dbReference type="NCBI Taxonomy" id="41688"/>
    <lineage>
        <taxon>Eukaryota</taxon>
        <taxon>Fungi</taxon>
        <taxon>Dikarya</taxon>
        <taxon>Ascomycota</taxon>
        <taxon>Pezizomycotina</taxon>
        <taxon>Sordariomycetes</taxon>
        <taxon>Hypocreomycetidae</taxon>
        <taxon>Microascales</taxon>
        <taxon>Microascaceae</taxon>
        <taxon>Lomentospora</taxon>
    </lineage>
</organism>
<sequence>MPFPFIGRLHLTEYLALVGSFCLVALEALIRVWTLALPKSPNGINVCYAIPPVPPHRAAVNHIPAISTSVRDTSDFVDLCRLFGYEAEEHISPTKDGYLLGLHRLAWRKGEEGKAVNAGPNSLKKRVVYLHHGLLMNSEVWVSLTDAERSLPLVLVERGFDVWLGNNRGNKYSKKSLRSSPSSLEFWNFSMDEFALHDIPDSISYILDTTSSDSLSYIGFSQGTAQAFATLSIHPKLNNKINVFIALAPAMSPAGLSNGIVDALVKASPQVIYLLFGRRSILSSATMWQSILYPPLFVRLIDISLNFLFGWKTKNISVSQKLAAYSHLYSYTSTKSVVHWFQIIRNRSFQMYDDDRPGISLNAQNKHTKVARYPTRNIKTPIVLVYGGSDSLVDIKVMLKELPPQTVATEIPHYEHLDFLWGRDIDRQVFPHVFDALDSFTDAAHSKEEYARYRIVRQESLFSSKFQRTRDASDVTDSEETIGPLGNLPNSNHTHPYNQRHWAREQASNIPPPGEVPRLRTPLGALSSSDEGGLSSPEKPETPSPARATEQDYRRELFGDNELESPASRLARVASARRGSGASILSLNNMEGGRGIQIGAGKAAGGVVTRSRAEATGVNTSQMSMERSPRKQK</sequence>
<feature type="region of interest" description="Disordered" evidence="8">
    <location>
        <begin position="585"/>
        <end position="633"/>
    </location>
</feature>
<evidence type="ECO:0000256" key="8">
    <source>
        <dbReference type="SAM" id="MobiDB-lite"/>
    </source>
</evidence>
<feature type="compositionally biased region" description="Polar residues" evidence="8">
    <location>
        <begin position="488"/>
        <end position="497"/>
    </location>
</feature>
<dbReference type="InParanoid" id="A0A2N3N9R3"/>
<dbReference type="Pfam" id="PF00561">
    <property type="entry name" value="Abhydrolase_1"/>
    <property type="match status" value="1"/>
</dbReference>
<dbReference type="GO" id="GO:0016787">
    <property type="term" value="F:hydrolase activity"/>
    <property type="evidence" value="ECO:0007669"/>
    <property type="project" value="UniProtKB-KW"/>
</dbReference>
<evidence type="ECO:0000256" key="1">
    <source>
        <dbReference type="ARBA" id="ARBA00004167"/>
    </source>
</evidence>
<dbReference type="GO" id="GO:0016020">
    <property type="term" value="C:membrane"/>
    <property type="evidence" value="ECO:0007669"/>
    <property type="project" value="UniProtKB-SubCell"/>
</dbReference>
<keyword evidence="6" id="KW-0443">Lipid metabolism</keyword>
<comment type="subcellular location">
    <subcellularLocation>
        <location evidence="1">Membrane</location>
        <topology evidence="1">Single-pass membrane protein</topology>
    </subcellularLocation>
</comment>
<dbReference type="FunFam" id="3.40.50.1820:FF:000095">
    <property type="entry name" value="Triglyceride lipase-cholesterol esterase"/>
    <property type="match status" value="1"/>
</dbReference>
<dbReference type="OrthoDB" id="9974421at2759"/>
<feature type="domain" description="AB hydrolase-1" evidence="9">
    <location>
        <begin position="127"/>
        <end position="422"/>
    </location>
</feature>
<evidence type="ECO:0000256" key="5">
    <source>
        <dbReference type="ARBA" id="ARBA00022989"/>
    </source>
</evidence>
<gene>
    <name evidence="10" type="ORF">jhhlp_003789</name>
</gene>
<dbReference type="STRING" id="41688.A0A2N3N9R3"/>
<dbReference type="EMBL" id="NLAX01000010">
    <property type="protein sequence ID" value="PKS09175.1"/>
    <property type="molecule type" value="Genomic_DNA"/>
</dbReference>
<comment type="caution">
    <text evidence="10">The sequence shown here is derived from an EMBL/GenBank/DDBJ whole genome shotgun (WGS) entry which is preliminary data.</text>
</comment>
<feature type="compositionally biased region" description="Gly residues" evidence="8">
    <location>
        <begin position="592"/>
        <end position="604"/>
    </location>
</feature>
<dbReference type="Proteomes" id="UP000233524">
    <property type="component" value="Unassembled WGS sequence"/>
</dbReference>
<keyword evidence="3" id="KW-0378">Hydrolase</keyword>
<accession>A0A2N3N9R3</accession>
<keyword evidence="11" id="KW-1185">Reference proteome</keyword>
<dbReference type="FunCoup" id="A0A2N3N9R3">
    <property type="interactions" value="1333"/>
</dbReference>
<evidence type="ECO:0000256" key="3">
    <source>
        <dbReference type="ARBA" id="ARBA00022801"/>
    </source>
</evidence>